<comment type="similarity">
    <text evidence="1">Belongs to the cytidine and deoxycytidylate deaminase family. ADAT2 subfamily.</text>
</comment>
<reference evidence="10 11" key="1">
    <citation type="submission" date="2016-09" db="EMBL/GenBank/DDBJ databases">
        <title>Pseudoalteromonas amylolytica sp. nov., isolated from the surface seawater.</title>
        <authorList>
            <person name="Wu Y.-H."/>
            <person name="Cheng H."/>
            <person name="Jin X.-B."/>
            <person name="Wang C.-S."/>
            <person name="Xu X.-W."/>
        </authorList>
    </citation>
    <scope>NUCLEOTIDE SEQUENCE [LARGE SCALE GENOMIC DNA]</scope>
    <source>
        <strain evidence="10 11">JW1</strain>
    </source>
</reference>
<evidence type="ECO:0000256" key="6">
    <source>
        <dbReference type="ARBA" id="ARBA00022833"/>
    </source>
</evidence>
<comment type="cofactor">
    <cofactor evidence="8">
        <name>Zn(2+)</name>
        <dbReference type="ChEBI" id="CHEBI:29105"/>
    </cofactor>
    <text evidence="8">Binds 1 zinc ion per subunit.</text>
</comment>
<dbReference type="FunFam" id="3.40.140.10:FF:000005">
    <property type="entry name" value="tRNA-specific adenosine deaminase"/>
    <property type="match status" value="1"/>
</dbReference>
<dbReference type="HAMAP" id="MF_00972">
    <property type="entry name" value="tRNA_aden_deaminase"/>
    <property type="match status" value="1"/>
</dbReference>
<evidence type="ECO:0000313" key="10">
    <source>
        <dbReference type="EMBL" id="OHU92128.1"/>
    </source>
</evidence>
<accession>A0A1S1MYG4</accession>
<dbReference type="EMBL" id="MKJU01000022">
    <property type="protein sequence ID" value="OHU92128.1"/>
    <property type="molecule type" value="Genomic_DNA"/>
</dbReference>
<dbReference type="Gene3D" id="3.40.140.10">
    <property type="entry name" value="Cytidine Deaminase, domain 2"/>
    <property type="match status" value="1"/>
</dbReference>
<dbReference type="GO" id="GO:0052717">
    <property type="term" value="F:tRNA-specific adenosine-34 deaminase activity"/>
    <property type="evidence" value="ECO:0007669"/>
    <property type="project" value="UniProtKB-UniRule"/>
</dbReference>
<dbReference type="RefSeq" id="WP_070983930.1">
    <property type="nucleotide sequence ID" value="NZ_MKJU01000022.1"/>
</dbReference>
<keyword evidence="4 8" id="KW-0479">Metal-binding</keyword>
<dbReference type="InterPro" id="IPR016192">
    <property type="entry name" value="APOBEC/CMP_deaminase_Zn-bd"/>
</dbReference>
<comment type="caution">
    <text evidence="10">The sequence shown here is derived from an EMBL/GenBank/DDBJ whole genome shotgun (WGS) entry which is preliminary data.</text>
</comment>
<evidence type="ECO:0000256" key="1">
    <source>
        <dbReference type="ARBA" id="ARBA00010669"/>
    </source>
</evidence>
<sequence>MNEHEQDQYWMSQALAYADKAKQQDEIPVGAVVVKDNQLIAAGWNQSICQHDPSAHAEMLAIREAGKVLENYRLVDCTLYVTLEPCPMCAGLLVHSRLKRVVFGAKDAKTGAAGSIMNIVKEPRLNHQLEVTEGVLAEQCSEKLSAFFKRRRKEIKAAKKQKKAAQG</sequence>
<dbReference type="STRING" id="1859457.BET10_07315"/>
<keyword evidence="11" id="KW-1185">Reference proteome</keyword>
<gene>
    <name evidence="8" type="primary">tadA</name>
    <name evidence="10" type="ORF">BET10_07315</name>
</gene>
<dbReference type="InterPro" id="IPR016193">
    <property type="entry name" value="Cytidine_deaminase-like"/>
</dbReference>
<dbReference type="Proteomes" id="UP000179786">
    <property type="component" value="Unassembled WGS sequence"/>
</dbReference>
<dbReference type="AlphaFoldDB" id="A0A1S1MYG4"/>
<keyword evidence="5 8" id="KW-0378">Hydrolase</keyword>
<comment type="catalytic activity">
    <reaction evidence="7 8">
        <text>adenosine(34) in tRNA + H2O + H(+) = inosine(34) in tRNA + NH4(+)</text>
        <dbReference type="Rhea" id="RHEA:43168"/>
        <dbReference type="Rhea" id="RHEA-COMP:10373"/>
        <dbReference type="Rhea" id="RHEA-COMP:10374"/>
        <dbReference type="ChEBI" id="CHEBI:15377"/>
        <dbReference type="ChEBI" id="CHEBI:15378"/>
        <dbReference type="ChEBI" id="CHEBI:28938"/>
        <dbReference type="ChEBI" id="CHEBI:74411"/>
        <dbReference type="ChEBI" id="CHEBI:82852"/>
        <dbReference type="EC" id="3.5.4.33"/>
    </reaction>
</comment>
<dbReference type="GO" id="GO:0002100">
    <property type="term" value="P:tRNA wobble adenosine to inosine editing"/>
    <property type="evidence" value="ECO:0007669"/>
    <property type="project" value="UniProtKB-UniRule"/>
</dbReference>
<dbReference type="SUPFAM" id="SSF53927">
    <property type="entry name" value="Cytidine deaminase-like"/>
    <property type="match status" value="1"/>
</dbReference>
<dbReference type="PROSITE" id="PS00903">
    <property type="entry name" value="CYT_DCMP_DEAMINASES_1"/>
    <property type="match status" value="1"/>
</dbReference>
<keyword evidence="6 8" id="KW-0862">Zinc</keyword>
<dbReference type="OrthoDB" id="9802676at2"/>
<comment type="function">
    <text evidence="8">Catalyzes the deamination of adenosine to inosine at the wobble position 34 of tRNA(Arg2).</text>
</comment>
<dbReference type="PROSITE" id="PS51747">
    <property type="entry name" value="CYT_DCMP_DEAMINASES_2"/>
    <property type="match status" value="1"/>
</dbReference>
<name>A0A1S1MYG4_9GAMM</name>
<dbReference type="Pfam" id="PF00383">
    <property type="entry name" value="dCMP_cyt_deam_1"/>
    <property type="match status" value="1"/>
</dbReference>
<proteinExistence type="inferred from homology"/>
<dbReference type="GO" id="GO:0008270">
    <property type="term" value="F:zinc ion binding"/>
    <property type="evidence" value="ECO:0007669"/>
    <property type="project" value="UniProtKB-UniRule"/>
</dbReference>
<evidence type="ECO:0000313" key="11">
    <source>
        <dbReference type="Proteomes" id="UP000179786"/>
    </source>
</evidence>
<dbReference type="EC" id="3.5.4.33" evidence="8"/>
<dbReference type="InterPro" id="IPR028883">
    <property type="entry name" value="tRNA_aden_deaminase"/>
</dbReference>
<evidence type="ECO:0000256" key="2">
    <source>
        <dbReference type="ARBA" id="ARBA00011738"/>
    </source>
</evidence>
<keyword evidence="3 8" id="KW-0819">tRNA processing</keyword>
<evidence type="ECO:0000259" key="9">
    <source>
        <dbReference type="PROSITE" id="PS51747"/>
    </source>
</evidence>
<dbReference type="PANTHER" id="PTHR11079">
    <property type="entry name" value="CYTOSINE DEAMINASE FAMILY MEMBER"/>
    <property type="match status" value="1"/>
</dbReference>
<feature type="binding site" evidence="8">
    <location>
        <position position="89"/>
    </location>
    <ligand>
        <name>Zn(2+)</name>
        <dbReference type="ChEBI" id="CHEBI:29105"/>
        <note>catalytic</note>
    </ligand>
</feature>
<evidence type="ECO:0000256" key="5">
    <source>
        <dbReference type="ARBA" id="ARBA00022801"/>
    </source>
</evidence>
<evidence type="ECO:0000256" key="4">
    <source>
        <dbReference type="ARBA" id="ARBA00022723"/>
    </source>
</evidence>
<feature type="binding site" evidence="8">
    <location>
        <position position="86"/>
    </location>
    <ligand>
        <name>Zn(2+)</name>
        <dbReference type="ChEBI" id="CHEBI:29105"/>
        <note>catalytic</note>
    </ligand>
</feature>
<feature type="active site" description="Proton donor" evidence="8">
    <location>
        <position position="58"/>
    </location>
</feature>
<feature type="domain" description="CMP/dCMP-type deaminase" evidence="9">
    <location>
        <begin position="5"/>
        <end position="132"/>
    </location>
</feature>
<feature type="binding site" evidence="8">
    <location>
        <position position="56"/>
    </location>
    <ligand>
        <name>Zn(2+)</name>
        <dbReference type="ChEBI" id="CHEBI:29105"/>
        <note>catalytic</note>
    </ligand>
</feature>
<evidence type="ECO:0000256" key="8">
    <source>
        <dbReference type="HAMAP-Rule" id="MF_00972"/>
    </source>
</evidence>
<dbReference type="PANTHER" id="PTHR11079:SF202">
    <property type="entry name" value="TRNA-SPECIFIC ADENOSINE DEAMINASE"/>
    <property type="match status" value="1"/>
</dbReference>
<protein>
    <recommendedName>
        <fullName evidence="8">tRNA-specific adenosine deaminase</fullName>
        <ecNumber evidence="8">3.5.4.33</ecNumber>
    </recommendedName>
</protein>
<dbReference type="CDD" id="cd01285">
    <property type="entry name" value="nucleoside_deaminase"/>
    <property type="match status" value="1"/>
</dbReference>
<dbReference type="NCBIfam" id="NF008113">
    <property type="entry name" value="PRK10860.1"/>
    <property type="match status" value="1"/>
</dbReference>
<dbReference type="InterPro" id="IPR002125">
    <property type="entry name" value="CMP_dCMP_dom"/>
</dbReference>
<evidence type="ECO:0000256" key="3">
    <source>
        <dbReference type="ARBA" id="ARBA00022694"/>
    </source>
</evidence>
<comment type="subunit">
    <text evidence="2 8">Homodimer.</text>
</comment>
<evidence type="ECO:0000256" key="7">
    <source>
        <dbReference type="ARBA" id="ARBA00048045"/>
    </source>
</evidence>
<organism evidence="10 11">
    <name type="scientific">Pseudoalteromonas amylolytica</name>
    <dbReference type="NCBI Taxonomy" id="1859457"/>
    <lineage>
        <taxon>Bacteria</taxon>
        <taxon>Pseudomonadati</taxon>
        <taxon>Pseudomonadota</taxon>
        <taxon>Gammaproteobacteria</taxon>
        <taxon>Alteromonadales</taxon>
        <taxon>Pseudoalteromonadaceae</taxon>
        <taxon>Pseudoalteromonas</taxon>
    </lineage>
</organism>